<name>A6GF50_9BACT</name>
<dbReference type="AlphaFoldDB" id="A6GF50"/>
<organism evidence="1 2">
    <name type="scientific">Plesiocystis pacifica SIR-1</name>
    <dbReference type="NCBI Taxonomy" id="391625"/>
    <lineage>
        <taxon>Bacteria</taxon>
        <taxon>Pseudomonadati</taxon>
        <taxon>Myxococcota</taxon>
        <taxon>Polyangia</taxon>
        <taxon>Nannocystales</taxon>
        <taxon>Nannocystaceae</taxon>
        <taxon>Plesiocystis</taxon>
    </lineage>
</organism>
<comment type="caution">
    <text evidence="1">The sequence shown here is derived from an EMBL/GenBank/DDBJ whole genome shotgun (WGS) entry which is preliminary data.</text>
</comment>
<dbReference type="EMBL" id="ABCS01000089">
    <property type="protein sequence ID" value="EDM75509.1"/>
    <property type="molecule type" value="Genomic_DNA"/>
</dbReference>
<dbReference type="SUPFAM" id="SSF48239">
    <property type="entry name" value="Terpenoid cyclases/Protein prenyltransferases"/>
    <property type="match status" value="1"/>
</dbReference>
<gene>
    <name evidence="1" type="ORF">PPSIR1_31548</name>
</gene>
<dbReference type="InterPro" id="IPR008930">
    <property type="entry name" value="Terpenoid_cyclase/PrenylTrfase"/>
</dbReference>
<dbReference type="STRING" id="391625.PPSIR1_31548"/>
<protein>
    <submittedName>
        <fullName evidence="1">Uncharacterized protein</fullName>
    </submittedName>
</protein>
<reference evidence="1 2" key="1">
    <citation type="submission" date="2007-06" db="EMBL/GenBank/DDBJ databases">
        <authorList>
            <person name="Shimkets L."/>
            <person name="Ferriera S."/>
            <person name="Johnson J."/>
            <person name="Kravitz S."/>
            <person name="Beeson K."/>
            <person name="Sutton G."/>
            <person name="Rogers Y.-H."/>
            <person name="Friedman R."/>
            <person name="Frazier M."/>
            <person name="Venter J.C."/>
        </authorList>
    </citation>
    <scope>NUCLEOTIDE SEQUENCE [LARGE SCALE GENOMIC DNA]</scope>
    <source>
        <strain evidence="1 2">SIR-1</strain>
    </source>
</reference>
<evidence type="ECO:0000313" key="1">
    <source>
        <dbReference type="EMBL" id="EDM75509.1"/>
    </source>
</evidence>
<keyword evidence="2" id="KW-1185">Reference proteome</keyword>
<accession>A6GF50</accession>
<dbReference type="Proteomes" id="UP000005801">
    <property type="component" value="Unassembled WGS sequence"/>
</dbReference>
<sequence>MGSVGPSGEGQLSVDASAAREVVLRSWRAGQTYFPCLTGPTRDLSVDSRGVYPESFTAMIVADLLMGQPEHRFVVQSVLEMLRRELTSDALFHFFKEHERLPADADCTALGLSVLLRGGAPVGDEAHLALDRMLANTSGEGVIETYFDPTGERSGLIDPVVCANTLFLAHMLGRTEAMGPTLRHVHDVLVHRAFVDGTRYYHSPDAFLYFTARLVRRFPQTHELLLEPLRDAVGERQGSSGFPLDIAQRVIISNWLGMDDGGESEVLAGMQGPDGAWPRDSLFRYGRREIYFGSDVLTTAFALRALQAYL</sequence>
<proteinExistence type="predicted"/>
<evidence type="ECO:0000313" key="2">
    <source>
        <dbReference type="Proteomes" id="UP000005801"/>
    </source>
</evidence>